<dbReference type="AlphaFoldDB" id="A0A8S3R2B8"/>
<dbReference type="SMART" id="SM00286">
    <property type="entry name" value="PTI"/>
    <property type="match status" value="3"/>
</dbReference>
<keyword evidence="1 3" id="KW-0420">Kringle</keyword>
<dbReference type="InterPro" id="IPR000001">
    <property type="entry name" value="Kringle"/>
</dbReference>
<dbReference type="SMART" id="SM00130">
    <property type="entry name" value="KR"/>
    <property type="match status" value="3"/>
</dbReference>
<dbReference type="InterPro" id="IPR043159">
    <property type="entry name" value="Lectin_gal-bd_sf"/>
</dbReference>
<dbReference type="GO" id="GO:0004252">
    <property type="term" value="F:serine-type endopeptidase activity"/>
    <property type="evidence" value="ECO:0007669"/>
    <property type="project" value="UniProtKB-EC"/>
</dbReference>
<dbReference type="Pfam" id="PF00051">
    <property type="entry name" value="Kringle"/>
    <property type="match status" value="2"/>
</dbReference>
<dbReference type="Gene3D" id="2.60.120.740">
    <property type="match status" value="3"/>
</dbReference>
<feature type="domain" description="Kringle" evidence="4">
    <location>
        <begin position="667"/>
        <end position="736"/>
    </location>
</feature>
<dbReference type="InterPro" id="IPR013806">
    <property type="entry name" value="Kringle-like"/>
</dbReference>
<dbReference type="PROSITE" id="PS50070">
    <property type="entry name" value="KRINGLE_2"/>
    <property type="match status" value="3"/>
</dbReference>
<dbReference type="Gene3D" id="2.40.20.10">
    <property type="entry name" value="Plasminogen Kringle 4"/>
    <property type="match status" value="3"/>
</dbReference>
<evidence type="ECO:0000256" key="1">
    <source>
        <dbReference type="ARBA" id="ARBA00022572"/>
    </source>
</evidence>
<feature type="domain" description="Kringle" evidence="4">
    <location>
        <begin position="475"/>
        <end position="570"/>
    </location>
</feature>
<evidence type="ECO:0000313" key="6">
    <source>
        <dbReference type="EMBL" id="CAG2202835.1"/>
    </source>
</evidence>
<dbReference type="InterPro" id="IPR000922">
    <property type="entry name" value="Lectin_gal-bd_dom"/>
</dbReference>
<dbReference type="CDD" id="cd00108">
    <property type="entry name" value="KR"/>
    <property type="match status" value="2"/>
</dbReference>
<evidence type="ECO:0000313" key="7">
    <source>
        <dbReference type="Proteomes" id="UP000683360"/>
    </source>
</evidence>
<feature type="domain" description="SUEL-type lectin" evidence="5">
    <location>
        <begin position="14"/>
        <end position="101"/>
    </location>
</feature>
<keyword evidence="6" id="KW-0378">Hydrolase</keyword>
<feature type="domain" description="Kringle" evidence="4">
    <location>
        <begin position="591"/>
        <end position="660"/>
    </location>
</feature>
<name>A0A8S3R2B8_MYTED</name>
<dbReference type="OrthoDB" id="5917794at2759"/>
<dbReference type="PANTHER" id="PTHR46780">
    <property type="entry name" value="PROTEIN EVA-1"/>
    <property type="match status" value="1"/>
</dbReference>
<evidence type="ECO:0000256" key="2">
    <source>
        <dbReference type="ARBA" id="ARBA00023157"/>
    </source>
</evidence>
<feature type="domain" description="SUEL-type lectin" evidence="5">
    <location>
        <begin position="148"/>
        <end position="235"/>
    </location>
</feature>
<dbReference type="Pfam" id="PF02140">
    <property type="entry name" value="SUEL_Lectin"/>
    <property type="match status" value="3"/>
</dbReference>
<dbReference type="CDD" id="cd22827">
    <property type="entry name" value="Gal_Rha_Lectin_SUL-I-like"/>
    <property type="match status" value="3"/>
</dbReference>
<evidence type="ECO:0000259" key="4">
    <source>
        <dbReference type="PROSITE" id="PS50070"/>
    </source>
</evidence>
<dbReference type="InterPro" id="IPR000742">
    <property type="entry name" value="EGF"/>
</dbReference>
<gene>
    <name evidence="6" type="ORF">MEDL_17420</name>
</gene>
<dbReference type="PROSITE" id="PS00021">
    <property type="entry name" value="KRINGLE_1"/>
    <property type="match status" value="2"/>
</dbReference>
<dbReference type="PRINTS" id="PR00018">
    <property type="entry name" value="KRINGLE"/>
</dbReference>
<keyword evidence="2 3" id="KW-1015">Disulfide bond</keyword>
<comment type="caution">
    <text evidence="3">Lacks conserved residue(s) required for the propagation of feature annotation.</text>
</comment>
<evidence type="ECO:0000259" key="5">
    <source>
        <dbReference type="PROSITE" id="PS50228"/>
    </source>
</evidence>
<dbReference type="Proteomes" id="UP000683360">
    <property type="component" value="Unassembled WGS sequence"/>
</dbReference>
<reference evidence="6" key="1">
    <citation type="submission" date="2021-03" db="EMBL/GenBank/DDBJ databases">
        <authorList>
            <person name="Bekaert M."/>
        </authorList>
    </citation>
    <scope>NUCLEOTIDE SEQUENCE</scope>
</reference>
<dbReference type="InterPro" id="IPR018056">
    <property type="entry name" value="Kringle_CS"/>
</dbReference>
<feature type="domain" description="SUEL-type lectin" evidence="5">
    <location>
        <begin position="282"/>
        <end position="369"/>
    </location>
</feature>
<dbReference type="GO" id="GO:0030246">
    <property type="term" value="F:carbohydrate binding"/>
    <property type="evidence" value="ECO:0007669"/>
    <property type="project" value="InterPro"/>
</dbReference>
<dbReference type="EC" id="3.4.21.7" evidence="6"/>
<dbReference type="FunFam" id="2.60.120.740:FF:000001">
    <property type="entry name" value="Adhesion G protein-coupled receptor L2"/>
    <property type="match status" value="3"/>
</dbReference>
<sequence length="826" mass="94025">MLMFLLSASQRKVICEDSKTTLSCPWNQVIKITQATYGRSDKRTCKHPNMKSTRCVTKKPLGISRKNCNGRTSCTVAANNRLYGDPCPGTYKYVTVTYSCKVKKTPKCLRRCHKQAKCIRGKCVCKSGYKGDGIRSCTNIKASKRKVICEDSKTTLSCPSNQVIKITQATYGRSNKRTCKHPNMKTTRCVTKKPLGISRKNCNGRKSCTVAANNRLYGDPCPGTYKYVTVTYSCKVKKTPKCLRICHRQAKCIRGKCVCKSGYKGDGIRSCTNIKAGKRKVICEDSKTTLSCPSNQVIKITQATYGRSNKRTCKHPNMKTTRCVTKKPLGISRKNCNGRKSCIVAANNRLYGDPCPGTYKYVTVTYSCKVKKTPKCLKRCHKQAKCIRGKCVCKSGYKGDGIRSCTNIKAKTPCKPKCQKGFVCNFLGKCRPKGCKRKCRINERCVRGKCRCKKGSYRTKLVACRKVKECLKNARGKDYNGRMSTTESGRTCQAWNKQTPHRHSKSNVRDAKNYYREHRTERIVPNAERINYIELKSGKNNPSCTFGVTYGFYGVKIWTKENCREKIKVCLTPKNRVPILPPPEECRKSTKGTEYKGRISLTKTGRTCQYWERQYPHKHRFSISFKKEHNYCRNPDNSGQPWCYTNDPTTRWEYCQIPMCECRKSTKGTEYKGRISLTKTGRTCQYWERQYPHKHRFSISFKKEHNYCRNPDNSGQPWCYTNDPTKRWEYCQIPMCAACSVREEIVECKATVRVSGSCFYKSKVGSSCVYTVQLTNSQAIIKTSTQEMVLTNGGNLAECAIFTFNDGTLKIEDDVCKCFEATVVNK</sequence>
<feature type="disulfide bond" evidence="3">
    <location>
        <begin position="708"/>
        <end position="731"/>
    </location>
</feature>
<proteinExistence type="predicted"/>
<dbReference type="PROSITE" id="PS50228">
    <property type="entry name" value="SUEL_LECTIN"/>
    <property type="match status" value="3"/>
</dbReference>
<dbReference type="SMART" id="SM00181">
    <property type="entry name" value="EGF"/>
    <property type="match status" value="4"/>
</dbReference>
<accession>A0A8S3R2B8</accession>
<organism evidence="6 7">
    <name type="scientific">Mytilus edulis</name>
    <name type="common">Blue mussel</name>
    <dbReference type="NCBI Taxonomy" id="6550"/>
    <lineage>
        <taxon>Eukaryota</taxon>
        <taxon>Metazoa</taxon>
        <taxon>Spiralia</taxon>
        <taxon>Lophotrochozoa</taxon>
        <taxon>Mollusca</taxon>
        <taxon>Bivalvia</taxon>
        <taxon>Autobranchia</taxon>
        <taxon>Pteriomorphia</taxon>
        <taxon>Mytilida</taxon>
        <taxon>Mytiloidea</taxon>
        <taxon>Mytilidae</taxon>
        <taxon>Mytilinae</taxon>
        <taxon>Mytilus</taxon>
    </lineage>
</organism>
<protein>
    <submittedName>
        <fullName evidence="6">PLG</fullName>
        <ecNumber evidence="6">3.4.21.7</ecNumber>
    </submittedName>
</protein>
<evidence type="ECO:0000256" key="3">
    <source>
        <dbReference type="PROSITE-ProRule" id="PRU00121"/>
    </source>
</evidence>
<feature type="disulfide bond" evidence="3">
    <location>
        <begin position="632"/>
        <end position="655"/>
    </location>
</feature>
<dbReference type="EMBL" id="CAJPWZ010000901">
    <property type="protein sequence ID" value="CAG2202835.1"/>
    <property type="molecule type" value="Genomic_DNA"/>
</dbReference>
<keyword evidence="7" id="KW-1185">Reference proteome</keyword>
<comment type="caution">
    <text evidence="6">The sequence shown here is derived from an EMBL/GenBank/DDBJ whole genome shotgun (WGS) entry which is preliminary data.</text>
</comment>
<dbReference type="Gene3D" id="2.10.25.10">
    <property type="entry name" value="Laminin"/>
    <property type="match status" value="1"/>
</dbReference>
<dbReference type="InterPro" id="IPR038178">
    <property type="entry name" value="Kringle_sf"/>
</dbReference>
<dbReference type="SUPFAM" id="SSF57440">
    <property type="entry name" value="Kringle-like"/>
    <property type="match status" value="3"/>
</dbReference>